<feature type="transmembrane region" description="Helical" evidence="1">
    <location>
        <begin position="37"/>
        <end position="55"/>
    </location>
</feature>
<reference evidence="2" key="2">
    <citation type="submission" date="2020-09" db="EMBL/GenBank/DDBJ databases">
        <authorList>
            <person name="Sun Q."/>
            <person name="Kim S."/>
        </authorList>
    </citation>
    <scope>NUCLEOTIDE SEQUENCE</scope>
    <source>
        <strain evidence="2">KCTC 12988</strain>
    </source>
</reference>
<keyword evidence="1" id="KW-1133">Transmembrane helix</keyword>
<dbReference type="EMBL" id="BMXI01000007">
    <property type="protein sequence ID" value="GHC53276.1"/>
    <property type="molecule type" value="Genomic_DNA"/>
</dbReference>
<dbReference type="RefSeq" id="WP_189569771.1">
    <property type="nucleotide sequence ID" value="NZ_BMXI01000007.1"/>
</dbReference>
<dbReference type="AlphaFoldDB" id="A0A918TLT8"/>
<evidence type="ECO:0000313" key="2">
    <source>
        <dbReference type="EMBL" id="GHC53276.1"/>
    </source>
</evidence>
<protein>
    <submittedName>
        <fullName evidence="2">Uncharacterized protein</fullName>
    </submittedName>
</protein>
<reference evidence="2" key="1">
    <citation type="journal article" date="2014" name="Int. J. Syst. Evol. Microbiol.">
        <title>Complete genome sequence of Corynebacterium casei LMG S-19264T (=DSM 44701T), isolated from a smear-ripened cheese.</title>
        <authorList>
            <consortium name="US DOE Joint Genome Institute (JGI-PGF)"/>
            <person name="Walter F."/>
            <person name="Albersmeier A."/>
            <person name="Kalinowski J."/>
            <person name="Ruckert C."/>
        </authorList>
    </citation>
    <scope>NUCLEOTIDE SEQUENCE</scope>
    <source>
        <strain evidence="2">KCTC 12988</strain>
    </source>
</reference>
<keyword evidence="1" id="KW-0472">Membrane</keyword>
<organism evidence="2 3">
    <name type="scientific">Roseibacillus persicicus</name>
    <dbReference type="NCBI Taxonomy" id="454148"/>
    <lineage>
        <taxon>Bacteria</taxon>
        <taxon>Pseudomonadati</taxon>
        <taxon>Verrucomicrobiota</taxon>
        <taxon>Verrucomicrobiia</taxon>
        <taxon>Verrucomicrobiales</taxon>
        <taxon>Verrucomicrobiaceae</taxon>
        <taxon>Roseibacillus</taxon>
    </lineage>
</organism>
<sequence>MNKLFKPLALLGLALTLLPSLLLLLGAIDLGLSKTLMIVGMVFWYLGATPWIGLASPKEDLGEKHNPSI</sequence>
<gene>
    <name evidence="2" type="ORF">GCM10007100_19690</name>
</gene>
<dbReference type="Proteomes" id="UP000644507">
    <property type="component" value="Unassembled WGS sequence"/>
</dbReference>
<accession>A0A918TLT8</accession>
<evidence type="ECO:0000313" key="3">
    <source>
        <dbReference type="Proteomes" id="UP000644507"/>
    </source>
</evidence>
<name>A0A918TLT8_9BACT</name>
<comment type="caution">
    <text evidence="2">The sequence shown here is derived from an EMBL/GenBank/DDBJ whole genome shotgun (WGS) entry which is preliminary data.</text>
</comment>
<evidence type="ECO:0000256" key="1">
    <source>
        <dbReference type="SAM" id="Phobius"/>
    </source>
</evidence>
<proteinExistence type="predicted"/>
<keyword evidence="1" id="KW-0812">Transmembrane</keyword>
<keyword evidence="3" id="KW-1185">Reference proteome</keyword>